<dbReference type="EMBL" id="VJZC01000147">
    <property type="protein sequence ID" value="MPY59554.1"/>
    <property type="molecule type" value="Genomic_DNA"/>
</dbReference>
<accession>A0A5N8XJX3</accession>
<keyword evidence="1 2" id="KW-0418">Kinase</keyword>
<dbReference type="InterPro" id="IPR016477">
    <property type="entry name" value="Fructo-/Ketosamine-3-kinase"/>
</dbReference>
<gene>
    <name evidence="2" type="ORF">FNH08_21015</name>
</gene>
<evidence type="ECO:0000256" key="1">
    <source>
        <dbReference type="PIRNR" id="PIRNR006221"/>
    </source>
</evidence>
<evidence type="ECO:0000313" key="3">
    <source>
        <dbReference type="Proteomes" id="UP000400924"/>
    </source>
</evidence>
<dbReference type="AlphaFoldDB" id="A0A5N8XJX3"/>
<comment type="caution">
    <text evidence="2">The sequence shown here is derived from an EMBL/GenBank/DDBJ whole genome shotgun (WGS) entry which is preliminary data.</text>
</comment>
<dbReference type="GO" id="GO:0016301">
    <property type="term" value="F:kinase activity"/>
    <property type="evidence" value="ECO:0007669"/>
    <property type="project" value="UniProtKB-UniRule"/>
</dbReference>
<evidence type="ECO:0000313" key="2">
    <source>
        <dbReference type="EMBL" id="MPY59554.1"/>
    </source>
</evidence>
<sequence length="292" mass="32448">MRRPLGADLVTALWKSLPSAVVPGTVDAEPLSGGAVNDVWRLSQADGTTYVLKGSLDAPPDLFPLEAAGLRALHERAGIRTPRVFEVSAHHLLMETLRPRPDTDAFWEAAGRSFATLHTVRGEHFGWDTDGWLGLLPQENGPTADGHEFFAERRLRRYLREPKARRALSPADLAGLERICERLPQLVPAAPSVLNHGDLWRGNLVADAAGEPVFIDPAVCWLWAESDLSMIYCCDPPPDRFFHAYEEISPLADGWRDRMPLLHLREHLSVLAHFGAYGDTVARVRDVVRTFS</sequence>
<reference evidence="2 3" key="1">
    <citation type="submission" date="2019-07" db="EMBL/GenBank/DDBJ databases">
        <title>New species of Amycolatopsis and Streptomyces.</title>
        <authorList>
            <person name="Duangmal K."/>
            <person name="Teo W.F.A."/>
            <person name="Lipun K."/>
        </authorList>
    </citation>
    <scope>NUCLEOTIDE SEQUENCE [LARGE SCALE GENOMIC DNA]</scope>
    <source>
        <strain evidence="2 3">NBRC 106415</strain>
    </source>
</reference>
<dbReference type="InterPro" id="IPR011009">
    <property type="entry name" value="Kinase-like_dom_sf"/>
</dbReference>
<proteinExistence type="inferred from homology"/>
<organism evidence="2 3">
    <name type="scientific">Streptomyces spongiae</name>
    <dbReference type="NCBI Taxonomy" id="565072"/>
    <lineage>
        <taxon>Bacteria</taxon>
        <taxon>Bacillati</taxon>
        <taxon>Actinomycetota</taxon>
        <taxon>Actinomycetes</taxon>
        <taxon>Kitasatosporales</taxon>
        <taxon>Streptomycetaceae</taxon>
        <taxon>Streptomyces</taxon>
    </lineage>
</organism>
<dbReference type="Gene3D" id="3.90.1200.10">
    <property type="match status" value="1"/>
</dbReference>
<keyword evidence="3" id="KW-1185">Reference proteome</keyword>
<dbReference type="Pfam" id="PF03881">
    <property type="entry name" value="Fructosamin_kin"/>
    <property type="match status" value="1"/>
</dbReference>
<dbReference type="PANTHER" id="PTHR12149">
    <property type="entry name" value="FRUCTOSAMINE 3 KINASE-RELATED PROTEIN"/>
    <property type="match status" value="1"/>
</dbReference>
<keyword evidence="1" id="KW-0808">Transferase</keyword>
<dbReference type="Gene3D" id="3.30.200.20">
    <property type="entry name" value="Phosphorylase Kinase, domain 1"/>
    <property type="match status" value="1"/>
</dbReference>
<dbReference type="PANTHER" id="PTHR12149:SF8">
    <property type="entry name" value="PROTEIN-RIBULOSAMINE 3-KINASE"/>
    <property type="match status" value="1"/>
</dbReference>
<dbReference type="SUPFAM" id="SSF56112">
    <property type="entry name" value="Protein kinase-like (PK-like)"/>
    <property type="match status" value="1"/>
</dbReference>
<name>A0A5N8XJX3_9ACTN</name>
<dbReference type="Proteomes" id="UP000400924">
    <property type="component" value="Unassembled WGS sequence"/>
</dbReference>
<dbReference type="PIRSF" id="PIRSF006221">
    <property type="entry name" value="Ketosamine-3-kinase"/>
    <property type="match status" value="1"/>
</dbReference>
<protein>
    <submittedName>
        <fullName evidence="2">Fructosamine kinase family protein</fullName>
    </submittedName>
</protein>
<comment type="similarity">
    <text evidence="1">Belongs to the fructosamine kinase family.</text>
</comment>